<feature type="compositionally biased region" description="Low complexity" evidence="1">
    <location>
        <begin position="177"/>
        <end position="195"/>
    </location>
</feature>
<reference evidence="2 3" key="1">
    <citation type="submission" date="2009-11" db="EMBL/GenBank/DDBJ databases">
        <title>Annotation of Allomyces macrogynus ATCC 38327.</title>
        <authorList>
            <consortium name="The Broad Institute Genome Sequencing Platform"/>
            <person name="Russ C."/>
            <person name="Cuomo C."/>
            <person name="Burger G."/>
            <person name="Gray M.W."/>
            <person name="Holland P.W.H."/>
            <person name="King N."/>
            <person name="Lang F.B.F."/>
            <person name="Roger A.J."/>
            <person name="Ruiz-Trillo I."/>
            <person name="Young S.K."/>
            <person name="Zeng Q."/>
            <person name="Gargeya S."/>
            <person name="Fitzgerald M."/>
            <person name="Haas B."/>
            <person name="Abouelleil A."/>
            <person name="Alvarado L."/>
            <person name="Arachchi H.M."/>
            <person name="Berlin A."/>
            <person name="Chapman S.B."/>
            <person name="Gearin G."/>
            <person name="Goldberg J."/>
            <person name="Griggs A."/>
            <person name="Gujja S."/>
            <person name="Hansen M."/>
            <person name="Heiman D."/>
            <person name="Howarth C."/>
            <person name="Larimer J."/>
            <person name="Lui A."/>
            <person name="MacDonald P.J.P."/>
            <person name="McCowen C."/>
            <person name="Montmayeur A."/>
            <person name="Murphy C."/>
            <person name="Neiman D."/>
            <person name="Pearson M."/>
            <person name="Priest M."/>
            <person name="Roberts A."/>
            <person name="Saif S."/>
            <person name="Shea T."/>
            <person name="Sisk P."/>
            <person name="Stolte C."/>
            <person name="Sykes S."/>
            <person name="Wortman J."/>
            <person name="Nusbaum C."/>
            <person name="Birren B."/>
        </authorList>
    </citation>
    <scope>NUCLEOTIDE SEQUENCE [LARGE SCALE GENOMIC DNA]</scope>
    <source>
        <strain evidence="2 3">ATCC 38327</strain>
    </source>
</reference>
<evidence type="ECO:0000313" key="2">
    <source>
        <dbReference type="EMBL" id="KNE60108.1"/>
    </source>
</evidence>
<feature type="region of interest" description="Disordered" evidence="1">
    <location>
        <begin position="174"/>
        <end position="199"/>
    </location>
</feature>
<feature type="non-terminal residue" evidence="2">
    <location>
        <position position="1"/>
    </location>
</feature>
<feature type="region of interest" description="Disordered" evidence="1">
    <location>
        <begin position="497"/>
        <end position="536"/>
    </location>
</feature>
<protein>
    <submittedName>
        <fullName evidence="2">Uncharacterized protein</fullName>
    </submittedName>
</protein>
<proteinExistence type="predicted"/>
<sequence length="536" mass="55100">MSMMPDAAPPAWTAPREPARQLPAWVQFVRDERTRWKPPRPDQWSAHCMDDVDYLVLAAEGRGSASGTGPGAAALAGVSAPTSASASTSAGSSAGSPVAPRAVALRQSMLSGTSSSHSSSRASRLAPIDVRTGQPVDAPLISPLLDEVPPDVVPPMLVGTPDIAVAHRASFLSRTNTASTRHSAGASRRSSGFHAPILPDDSVSRIGAAWSGAAGDDDDDDDEDMPVPRIPSMFAHAAAMAAYPSPPSPATHHNKRASWMSAPAAARRSMSASTDSVPVARARPVSATVPELDLVSIPPNPFADPHWTEADHIDAADPSAVSVEWDDHPSASEHAVHRARAPRALRLADPNTLARLNGASVPAAPASAVTDDWVPPPPPLPTPATPYASTSRFMSRPPAAIAASTLASTTIVADEASTVVTTPAAVRRASYATAPSMATTTVSDPISAAAPIGGAASGAPDLHAFGTLLDRVQSQLSDLRIADAQLTSRLNTLRRQSRIMAPPSVGTPGTSHAGDSVVSAGTSVGTATELMPPTVL</sequence>
<organism evidence="2 3">
    <name type="scientific">Allomyces macrogynus (strain ATCC 38327)</name>
    <name type="common">Allomyces javanicus var. macrogynus</name>
    <dbReference type="NCBI Taxonomy" id="578462"/>
    <lineage>
        <taxon>Eukaryota</taxon>
        <taxon>Fungi</taxon>
        <taxon>Fungi incertae sedis</taxon>
        <taxon>Blastocladiomycota</taxon>
        <taxon>Blastocladiomycetes</taxon>
        <taxon>Blastocladiales</taxon>
        <taxon>Blastocladiaceae</taxon>
        <taxon>Allomyces</taxon>
    </lineage>
</organism>
<feature type="region of interest" description="Disordered" evidence="1">
    <location>
        <begin position="1"/>
        <end position="21"/>
    </location>
</feature>
<reference evidence="3" key="2">
    <citation type="submission" date="2009-11" db="EMBL/GenBank/DDBJ databases">
        <title>The Genome Sequence of Allomyces macrogynus strain ATCC 38327.</title>
        <authorList>
            <consortium name="The Broad Institute Genome Sequencing Platform"/>
            <person name="Russ C."/>
            <person name="Cuomo C."/>
            <person name="Shea T."/>
            <person name="Young S.K."/>
            <person name="Zeng Q."/>
            <person name="Koehrsen M."/>
            <person name="Haas B."/>
            <person name="Borodovsky M."/>
            <person name="Guigo R."/>
            <person name="Alvarado L."/>
            <person name="Berlin A."/>
            <person name="Borenstein D."/>
            <person name="Chen Z."/>
            <person name="Engels R."/>
            <person name="Freedman E."/>
            <person name="Gellesch M."/>
            <person name="Goldberg J."/>
            <person name="Griggs A."/>
            <person name="Gujja S."/>
            <person name="Heiman D."/>
            <person name="Hepburn T."/>
            <person name="Howarth C."/>
            <person name="Jen D."/>
            <person name="Larson L."/>
            <person name="Lewis B."/>
            <person name="Mehta T."/>
            <person name="Park D."/>
            <person name="Pearson M."/>
            <person name="Roberts A."/>
            <person name="Saif S."/>
            <person name="Shenoy N."/>
            <person name="Sisk P."/>
            <person name="Stolte C."/>
            <person name="Sykes S."/>
            <person name="Walk T."/>
            <person name="White J."/>
            <person name="Yandava C."/>
            <person name="Burger G."/>
            <person name="Gray M.W."/>
            <person name="Holland P.W.H."/>
            <person name="King N."/>
            <person name="Lang F.B.F."/>
            <person name="Roger A.J."/>
            <person name="Ruiz-Trillo I."/>
            <person name="Lander E."/>
            <person name="Nusbaum C."/>
        </authorList>
    </citation>
    <scope>NUCLEOTIDE SEQUENCE [LARGE SCALE GENOMIC DNA]</scope>
    <source>
        <strain evidence="3">ATCC 38327</strain>
    </source>
</reference>
<dbReference type="Proteomes" id="UP000054350">
    <property type="component" value="Unassembled WGS sequence"/>
</dbReference>
<evidence type="ECO:0000313" key="3">
    <source>
        <dbReference type="Proteomes" id="UP000054350"/>
    </source>
</evidence>
<evidence type="ECO:0000256" key="1">
    <source>
        <dbReference type="SAM" id="MobiDB-lite"/>
    </source>
</evidence>
<gene>
    <name evidence="2" type="ORF">AMAG_05533</name>
</gene>
<dbReference type="EMBL" id="GG745335">
    <property type="protein sequence ID" value="KNE60108.1"/>
    <property type="molecule type" value="Genomic_DNA"/>
</dbReference>
<dbReference type="AlphaFoldDB" id="A0A0L0SC20"/>
<keyword evidence="3" id="KW-1185">Reference proteome</keyword>
<dbReference type="VEuPathDB" id="FungiDB:AMAG_05533"/>
<accession>A0A0L0SC20</accession>
<name>A0A0L0SC20_ALLM3</name>